<accession>A0A0A9S922</accession>
<reference evidence="1" key="2">
    <citation type="journal article" date="2015" name="Data Brief">
        <title>Shoot transcriptome of the giant reed, Arundo donax.</title>
        <authorList>
            <person name="Barrero R.A."/>
            <person name="Guerrero F.D."/>
            <person name="Moolhuijzen P."/>
            <person name="Goolsby J.A."/>
            <person name="Tidwell J."/>
            <person name="Bellgard S.E."/>
            <person name="Bellgard M.I."/>
        </authorList>
    </citation>
    <scope>NUCLEOTIDE SEQUENCE</scope>
    <source>
        <tissue evidence="1">Shoot tissue taken approximately 20 cm above the soil surface</tissue>
    </source>
</reference>
<proteinExistence type="predicted"/>
<evidence type="ECO:0000313" key="1">
    <source>
        <dbReference type="EMBL" id="JAD56939.1"/>
    </source>
</evidence>
<dbReference type="AlphaFoldDB" id="A0A0A9S922"/>
<sequence>MENVQNFILKIFKMKPNLMTEALQYINDEILEYMSKEVNIGLTTDGWYLTIYT</sequence>
<protein>
    <submittedName>
        <fullName evidence="1">Uncharacterized protein</fullName>
    </submittedName>
</protein>
<reference evidence="1" key="1">
    <citation type="submission" date="2014-09" db="EMBL/GenBank/DDBJ databases">
        <authorList>
            <person name="Magalhaes I.L.F."/>
            <person name="Oliveira U."/>
            <person name="Santos F.R."/>
            <person name="Vidigal T.H.D.A."/>
            <person name="Brescovit A.D."/>
            <person name="Santos A.J."/>
        </authorList>
    </citation>
    <scope>NUCLEOTIDE SEQUENCE</scope>
    <source>
        <tissue evidence="1">Shoot tissue taken approximately 20 cm above the soil surface</tissue>
    </source>
</reference>
<name>A0A0A9S922_ARUDO</name>
<dbReference type="EMBL" id="GBRH01240956">
    <property type="protein sequence ID" value="JAD56939.1"/>
    <property type="molecule type" value="Transcribed_RNA"/>
</dbReference>
<organism evidence="1">
    <name type="scientific">Arundo donax</name>
    <name type="common">Giant reed</name>
    <name type="synonym">Donax arundinaceus</name>
    <dbReference type="NCBI Taxonomy" id="35708"/>
    <lineage>
        <taxon>Eukaryota</taxon>
        <taxon>Viridiplantae</taxon>
        <taxon>Streptophyta</taxon>
        <taxon>Embryophyta</taxon>
        <taxon>Tracheophyta</taxon>
        <taxon>Spermatophyta</taxon>
        <taxon>Magnoliopsida</taxon>
        <taxon>Liliopsida</taxon>
        <taxon>Poales</taxon>
        <taxon>Poaceae</taxon>
        <taxon>PACMAD clade</taxon>
        <taxon>Arundinoideae</taxon>
        <taxon>Arundineae</taxon>
        <taxon>Arundo</taxon>
    </lineage>
</organism>